<name>A0ABM1C1C5_LIMPO</name>
<dbReference type="RefSeq" id="XP_013792526.1">
    <property type="nucleotide sequence ID" value="XM_013937072.2"/>
</dbReference>
<evidence type="ECO:0000313" key="2">
    <source>
        <dbReference type="RefSeq" id="XP_013792526.1"/>
    </source>
</evidence>
<dbReference type="PANTHER" id="PTHR10974:SF1">
    <property type="entry name" value="FI08016P-RELATED"/>
    <property type="match status" value="1"/>
</dbReference>
<protein>
    <submittedName>
        <fullName evidence="2">Uncharacterized protein LOC106476410</fullName>
    </submittedName>
</protein>
<sequence>MIQRRVLLCLVFASCVVVFLVTYASDSFQKLTLSQTSFHWKLYDRVLYMVDTPGCQIPKWNIFDPTVKVFYQNVSSKSLCDGIPSFIEVKPNAQLEINDTILATYYVSSSVNISCSYLPIFRDPGGLNKRTDKKFKLGKPKNLVFGVPLQEEFIIVQCSHDGEMLHEEYISMTPLKRRVEERCAEQAKMFPKSENLNVMLIGIDSISTLNFFRHFEKTNNYLHKVLKAIQLMGYNKVGDNTFPNVTPFLTGHFIDYYWNETRKKMFFDHLDFVWKDYAKSGFRTMFAEDAPNIATFNYLKKGFLEPPTDYYYRPFALALEKSDIMKKSRTHCIQEKMEMQMVFDYVKQFTATMKDKMFLLFAFVARLTHDNLNYAGYADEPSFQLLKHLHETGALNNTMLIFFSDHGIRFGNIRKTYIGKFEERMPFLFIVLPTWFHTKYPDISRNLHTNQRRLTTPFDVHATLVHLLNLNEKKEEPFSTSRGTSLFTEISANRTCEDASILPHWCTCNKHQKVEVTDSTVHSAAKVLVTTVNHRLSSYVNVCVPLILDHVLDARLFVANEKLLKFQKNVNDVVNRHVKYGDKIEAPEDYLLTVVVSPSKAVFESTVRYDRKNEVFSVLDDVSRLNRYGNQSACIKNARLRKFCFCRR</sequence>
<dbReference type="SUPFAM" id="SSF53649">
    <property type="entry name" value="Alkaline phosphatase-like"/>
    <property type="match status" value="1"/>
</dbReference>
<gene>
    <name evidence="2" type="primary">LOC106476410</name>
</gene>
<keyword evidence="1" id="KW-1185">Reference proteome</keyword>
<dbReference type="Gene3D" id="3.40.720.10">
    <property type="entry name" value="Alkaline Phosphatase, subunit A"/>
    <property type="match status" value="1"/>
</dbReference>
<dbReference type="CDD" id="cd16021">
    <property type="entry name" value="ALP_like"/>
    <property type="match status" value="1"/>
</dbReference>
<organism evidence="1 2">
    <name type="scientific">Limulus polyphemus</name>
    <name type="common">Atlantic horseshoe crab</name>
    <dbReference type="NCBI Taxonomy" id="6850"/>
    <lineage>
        <taxon>Eukaryota</taxon>
        <taxon>Metazoa</taxon>
        <taxon>Ecdysozoa</taxon>
        <taxon>Arthropoda</taxon>
        <taxon>Chelicerata</taxon>
        <taxon>Merostomata</taxon>
        <taxon>Xiphosura</taxon>
        <taxon>Limulidae</taxon>
        <taxon>Limulus</taxon>
    </lineage>
</organism>
<evidence type="ECO:0000313" key="1">
    <source>
        <dbReference type="Proteomes" id="UP000694941"/>
    </source>
</evidence>
<dbReference type="InterPro" id="IPR004245">
    <property type="entry name" value="DUF229"/>
</dbReference>
<dbReference type="Proteomes" id="UP000694941">
    <property type="component" value="Unplaced"/>
</dbReference>
<reference evidence="2" key="1">
    <citation type="submission" date="2025-08" db="UniProtKB">
        <authorList>
            <consortium name="RefSeq"/>
        </authorList>
    </citation>
    <scope>IDENTIFICATION</scope>
    <source>
        <tissue evidence="2">Muscle</tissue>
    </source>
</reference>
<dbReference type="Pfam" id="PF02995">
    <property type="entry name" value="DUF229"/>
    <property type="match status" value="1"/>
</dbReference>
<accession>A0ABM1C1C5</accession>
<proteinExistence type="predicted"/>
<dbReference type="GeneID" id="106476410"/>
<dbReference type="PANTHER" id="PTHR10974">
    <property type="entry name" value="FI08016P-RELATED"/>
    <property type="match status" value="1"/>
</dbReference>
<dbReference type="InterPro" id="IPR017850">
    <property type="entry name" value="Alkaline_phosphatase_core_sf"/>
</dbReference>